<organism evidence="2 3">
    <name type="scientific">Cyanidiococcus yangmingshanensis</name>
    <dbReference type="NCBI Taxonomy" id="2690220"/>
    <lineage>
        <taxon>Eukaryota</taxon>
        <taxon>Rhodophyta</taxon>
        <taxon>Bangiophyceae</taxon>
        <taxon>Cyanidiales</taxon>
        <taxon>Cyanidiaceae</taxon>
        <taxon>Cyanidiococcus</taxon>
    </lineage>
</organism>
<feature type="compositionally biased region" description="Basic and acidic residues" evidence="1">
    <location>
        <begin position="191"/>
        <end position="200"/>
    </location>
</feature>
<feature type="region of interest" description="Disordered" evidence="1">
    <location>
        <begin position="412"/>
        <end position="473"/>
    </location>
</feature>
<keyword evidence="3" id="KW-1185">Reference proteome</keyword>
<dbReference type="EMBL" id="VWRR01000010">
    <property type="protein sequence ID" value="KAF6002363.1"/>
    <property type="molecule type" value="Genomic_DNA"/>
</dbReference>
<feature type="region of interest" description="Disordered" evidence="1">
    <location>
        <begin position="1"/>
        <end position="118"/>
    </location>
</feature>
<gene>
    <name evidence="2" type="ORF">F1559_000719</name>
</gene>
<dbReference type="Proteomes" id="UP000530660">
    <property type="component" value="Unassembled WGS sequence"/>
</dbReference>
<feature type="compositionally biased region" description="Low complexity" evidence="1">
    <location>
        <begin position="441"/>
        <end position="461"/>
    </location>
</feature>
<feature type="region of interest" description="Disordered" evidence="1">
    <location>
        <begin position="152"/>
        <end position="202"/>
    </location>
</feature>
<evidence type="ECO:0000313" key="2">
    <source>
        <dbReference type="EMBL" id="KAF6002363.1"/>
    </source>
</evidence>
<feature type="compositionally biased region" description="Basic residues" evidence="1">
    <location>
        <begin position="173"/>
        <end position="184"/>
    </location>
</feature>
<protein>
    <submittedName>
        <fullName evidence="2">Uncharacterized protein</fullName>
    </submittedName>
</protein>
<evidence type="ECO:0000313" key="3">
    <source>
        <dbReference type="Proteomes" id="UP000530660"/>
    </source>
</evidence>
<feature type="compositionally biased region" description="Low complexity" evidence="1">
    <location>
        <begin position="158"/>
        <end position="172"/>
    </location>
</feature>
<feature type="compositionally biased region" description="Low complexity" evidence="1">
    <location>
        <begin position="70"/>
        <end position="82"/>
    </location>
</feature>
<feature type="non-terminal residue" evidence="2">
    <location>
        <position position="1"/>
    </location>
</feature>
<reference evidence="2 3" key="1">
    <citation type="journal article" date="2020" name="J. Phycol.">
        <title>Comparative genome analysis reveals Cyanidiococcus gen. nov., a new extremophilic red algal genus sister to Cyanidioschyzon (Cyanidioschyzonaceae, Rhodophyta).</title>
        <authorList>
            <person name="Liu S.-L."/>
            <person name="Chiang Y.-R."/>
            <person name="Yoon H.S."/>
            <person name="Fu H.-Y."/>
        </authorList>
    </citation>
    <scope>NUCLEOTIDE SEQUENCE [LARGE SCALE GENOMIC DNA]</scope>
    <source>
        <strain evidence="2 3">THAL066</strain>
    </source>
</reference>
<dbReference type="AlphaFoldDB" id="A0A7J7IH15"/>
<feature type="compositionally biased region" description="Polar residues" evidence="1">
    <location>
        <begin position="106"/>
        <end position="117"/>
    </location>
</feature>
<name>A0A7J7IH15_9RHOD</name>
<proteinExistence type="predicted"/>
<evidence type="ECO:0000256" key="1">
    <source>
        <dbReference type="SAM" id="MobiDB-lite"/>
    </source>
</evidence>
<sequence>MAPEIASAQSGATGSDADRKSVSTRPSAEELALLDELDRLARLRSSTPPSDREQSASMTARPTTRYEAQPLELSLRRSVSPVRVRESSSEIGTNRNIISEARPTSGAPTSRTDSSWSRYPRFARPAVRYRSRGRLPSTRSSSTLAELGQLAAANRLDSSSSSTSASTSTTPRASRKRPSGRRGRMVNGPARDFRAKDGPSRNRAAVVDAIIGRVAIAEAADWTGDFCFPENKPLGTSREQLVDAVRSTSVATLFRVPSAPVFPIETPACDSSSRRTRDEMDDDIRAQHSSAVAAGHERGIDVGSMASKQTATQLPSPTDVHVPQTGATLSNRLGVCPEALSESRSPGGMRTRHANNLSETLVAASLSPRTRMLIRTASLTEPPKSGSCLDAGPAVARDISSVFDAIGDEPENAYSRSKLGGPNRSKERQSGCTPITKTAGIGSASITSEQSSGTSRSSISDSDSDWDTNLESLTNRSTTDKARTMGGFVPSAYSFDGESAVSFEDGAIPAFFRIVDRARTLYRGNVIVRYPRPSSLVYLRIPESRAIQFGEKELELWLVGLIAASTYSAYDHPLLPPNATRWLDSLSRLERLAILNASEAVESIHPDAKDEASCWALFTVLSIAQIRECARLCREQESMAALQMMYLCFRHFDKLLAR</sequence>
<accession>A0A7J7IH15</accession>
<comment type="caution">
    <text evidence="2">The sequence shown here is derived from an EMBL/GenBank/DDBJ whole genome shotgun (WGS) entry which is preliminary data.</text>
</comment>